<dbReference type="PANTHER" id="PTHR46100">
    <property type="entry name" value="IMP2'P"/>
    <property type="match status" value="1"/>
</dbReference>
<evidence type="ECO:0000259" key="2">
    <source>
        <dbReference type="Pfam" id="PF00582"/>
    </source>
</evidence>
<feature type="region of interest" description="Disordered" evidence="1">
    <location>
        <begin position="222"/>
        <end position="257"/>
    </location>
</feature>
<feature type="compositionally biased region" description="Polar residues" evidence="1">
    <location>
        <begin position="1"/>
        <end position="15"/>
    </location>
</feature>
<dbReference type="EMBL" id="KQ964254">
    <property type="protein sequence ID" value="KXJ89796.1"/>
    <property type="molecule type" value="Genomic_DNA"/>
</dbReference>
<dbReference type="Proteomes" id="UP000070501">
    <property type="component" value="Unassembled WGS sequence"/>
</dbReference>
<feature type="compositionally biased region" description="Low complexity" evidence="1">
    <location>
        <begin position="64"/>
        <end position="89"/>
    </location>
</feature>
<dbReference type="OrthoDB" id="992776at2759"/>
<dbReference type="InterPro" id="IPR006016">
    <property type="entry name" value="UspA"/>
</dbReference>
<dbReference type="InterPro" id="IPR006015">
    <property type="entry name" value="Universal_stress_UspA"/>
</dbReference>
<dbReference type="InParanoid" id="A0A136IYH0"/>
<proteinExistence type="predicted"/>
<feature type="region of interest" description="Disordered" evidence="1">
    <location>
        <begin position="1"/>
        <end position="99"/>
    </location>
</feature>
<dbReference type="SUPFAM" id="SSF52402">
    <property type="entry name" value="Adenine nucleotide alpha hydrolases-like"/>
    <property type="match status" value="1"/>
</dbReference>
<dbReference type="PANTHER" id="PTHR46100:SF4">
    <property type="entry name" value="USPA DOMAIN-CONTAINING PROTEIN"/>
    <property type="match status" value="1"/>
</dbReference>
<dbReference type="PRINTS" id="PR01438">
    <property type="entry name" value="UNVRSLSTRESS"/>
</dbReference>
<dbReference type="AlphaFoldDB" id="A0A136IYH0"/>
<feature type="domain" description="UspA" evidence="2">
    <location>
        <begin position="311"/>
        <end position="375"/>
    </location>
</feature>
<protein>
    <recommendedName>
        <fullName evidence="2">UspA domain-containing protein</fullName>
    </recommendedName>
</protein>
<accession>A0A136IYH0</accession>
<dbReference type="STRING" id="196109.A0A136IYH0"/>
<organism evidence="3 4">
    <name type="scientific">Microdochium bolleyi</name>
    <dbReference type="NCBI Taxonomy" id="196109"/>
    <lineage>
        <taxon>Eukaryota</taxon>
        <taxon>Fungi</taxon>
        <taxon>Dikarya</taxon>
        <taxon>Ascomycota</taxon>
        <taxon>Pezizomycotina</taxon>
        <taxon>Sordariomycetes</taxon>
        <taxon>Xylariomycetidae</taxon>
        <taxon>Xylariales</taxon>
        <taxon>Microdochiaceae</taxon>
        <taxon>Microdochium</taxon>
    </lineage>
</organism>
<evidence type="ECO:0000313" key="4">
    <source>
        <dbReference type="Proteomes" id="UP000070501"/>
    </source>
</evidence>
<keyword evidence="4" id="KW-1185">Reference proteome</keyword>
<feature type="domain" description="UspA" evidence="2">
    <location>
        <begin position="392"/>
        <end position="506"/>
    </location>
</feature>
<feature type="compositionally biased region" description="Basic and acidic residues" evidence="1">
    <location>
        <begin position="169"/>
        <end position="182"/>
    </location>
</feature>
<feature type="compositionally biased region" description="Low complexity" evidence="1">
    <location>
        <begin position="22"/>
        <end position="32"/>
    </location>
</feature>
<dbReference type="InterPro" id="IPR014729">
    <property type="entry name" value="Rossmann-like_a/b/a_fold"/>
</dbReference>
<name>A0A136IYH0_9PEZI</name>
<sequence length="540" mass="58387">MSSYQFSNIYPTNVGQVHPSRRSQGSSARSSSIGEALRGVDISSLMIPGEGRSSKFSSRKGNKSKSPSGRFSMRSSSPGGSLLGPSSGRTAGGAVFDSEGNRLDMNTAYRKLSDASLLYGGSSLAAYAKKKPEGEGLGRIAADNMSPYGDILPSDDSDDSGNSSDEEADRGRKLTTRAEEKTGGPQRRVQSLLAAAEEERQHVTTQPQYRSLFDDAETHIARSEKQTKSKTTKQPVHPSTSFDEVAPSGNMTPMDPDLEADISAIHTAQNLALSHTAIISTPEVHRSIRIIYRGEFTKIQSEAEEDHRRLRKYLVATDLSDESTHALEWAIGTVLRDGDTLLALYSIDEEAAGSADPSYEDSRALKEQAAAVSAAARGSLARPPGSNTGSPHALHAIMREARSATPSPAPSMRGKGRLEEERDRAVQVITERVAKLLRKTQLQVRVIIEVIHCKSPKHLVTEVIDLVSPTLVIIGSRGRSALKGTLLGSFSNYLVTKSSAPVMVARKRLRKKTKYNPPPTKQINNLANPSARSLEMARID</sequence>
<feature type="region of interest" description="Disordered" evidence="1">
    <location>
        <begin position="138"/>
        <end position="188"/>
    </location>
</feature>
<dbReference type="Gene3D" id="3.40.50.620">
    <property type="entry name" value="HUPs"/>
    <property type="match status" value="2"/>
</dbReference>
<dbReference type="CDD" id="cd23659">
    <property type="entry name" value="USP_At3g01520-like"/>
    <property type="match status" value="1"/>
</dbReference>
<evidence type="ECO:0000256" key="1">
    <source>
        <dbReference type="SAM" id="MobiDB-lite"/>
    </source>
</evidence>
<evidence type="ECO:0000313" key="3">
    <source>
        <dbReference type="EMBL" id="KXJ89796.1"/>
    </source>
</evidence>
<dbReference type="Pfam" id="PF00582">
    <property type="entry name" value="Usp"/>
    <property type="match status" value="2"/>
</dbReference>
<gene>
    <name evidence="3" type="ORF">Micbo1qcDRAFT_165159</name>
</gene>
<reference evidence="4" key="1">
    <citation type="submission" date="2016-02" db="EMBL/GenBank/DDBJ databases">
        <title>Draft genome sequence of Microdochium bolleyi, a fungal endophyte of beachgrass.</title>
        <authorList>
            <consortium name="DOE Joint Genome Institute"/>
            <person name="David A.S."/>
            <person name="May G."/>
            <person name="Haridas S."/>
            <person name="Lim J."/>
            <person name="Wang M."/>
            <person name="Labutti K."/>
            <person name="Lipzen A."/>
            <person name="Barry K."/>
            <person name="Grigoriev I.V."/>
        </authorList>
    </citation>
    <scope>NUCLEOTIDE SEQUENCE [LARGE SCALE GENOMIC DNA]</scope>
    <source>
        <strain evidence="4">J235TASD1</strain>
    </source>
</reference>
<feature type="compositionally biased region" description="Acidic residues" evidence="1">
    <location>
        <begin position="153"/>
        <end position="168"/>
    </location>
</feature>